<dbReference type="SUPFAM" id="SSF56112">
    <property type="entry name" value="Protein kinase-like (PK-like)"/>
    <property type="match status" value="1"/>
</dbReference>
<dbReference type="InterPro" id="IPR011009">
    <property type="entry name" value="Kinase-like_dom_sf"/>
</dbReference>
<gene>
    <name evidence="1" type="ORF">MIMGU_mgv1a021561mg</name>
</gene>
<dbReference type="Gene3D" id="1.10.510.10">
    <property type="entry name" value="Transferase(Phosphotransferase) domain 1"/>
    <property type="match status" value="1"/>
</dbReference>
<reference evidence="1 2" key="1">
    <citation type="journal article" date="2013" name="Proc. Natl. Acad. Sci. U.S.A.">
        <title>Fine-scale variation in meiotic recombination in Mimulus inferred from population shotgun sequencing.</title>
        <authorList>
            <person name="Hellsten U."/>
            <person name="Wright K.M."/>
            <person name="Jenkins J."/>
            <person name="Shu S."/>
            <person name="Yuan Y."/>
            <person name="Wessler S.R."/>
            <person name="Schmutz J."/>
            <person name="Willis J.H."/>
            <person name="Rokhsar D.S."/>
        </authorList>
    </citation>
    <scope>NUCLEOTIDE SEQUENCE [LARGE SCALE GENOMIC DNA]</scope>
    <source>
        <strain evidence="2">cv. DUN x IM62</strain>
    </source>
</reference>
<dbReference type="GO" id="GO:0007165">
    <property type="term" value="P:signal transduction"/>
    <property type="evidence" value="ECO:0000318"/>
    <property type="project" value="GO_Central"/>
</dbReference>
<dbReference type="AlphaFoldDB" id="A0A022Q133"/>
<dbReference type="GO" id="GO:0004672">
    <property type="term" value="F:protein kinase activity"/>
    <property type="evidence" value="ECO:0000318"/>
    <property type="project" value="GO_Central"/>
</dbReference>
<dbReference type="Proteomes" id="UP000030748">
    <property type="component" value="Unassembled WGS sequence"/>
</dbReference>
<organism evidence="1 2">
    <name type="scientific">Erythranthe guttata</name>
    <name type="common">Yellow monkey flower</name>
    <name type="synonym">Mimulus guttatus</name>
    <dbReference type="NCBI Taxonomy" id="4155"/>
    <lineage>
        <taxon>Eukaryota</taxon>
        <taxon>Viridiplantae</taxon>
        <taxon>Streptophyta</taxon>
        <taxon>Embryophyta</taxon>
        <taxon>Tracheophyta</taxon>
        <taxon>Spermatophyta</taxon>
        <taxon>Magnoliopsida</taxon>
        <taxon>eudicotyledons</taxon>
        <taxon>Gunneridae</taxon>
        <taxon>Pentapetalae</taxon>
        <taxon>asterids</taxon>
        <taxon>lamiids</taxon>
        <taxon>Lamiales</taxon>
        <taxon>Phrymaceae</taxon>
        <taxon>Erythranthe</taxon>
    </lineage>
</organism>
<dbReference type="PhylomeDB" id="A0A022Q133"/>
<evidence type="ECO:0000313" key="2">
    <source>
        <dbReference type="Proteomes" id="UP000030748"/>
    </source>
</evidence>
<dbReference type="PANTHER" id="PTHR48011">
    <property type="entry name" value="CCR4-NOT TRANSCRIPTIONAL COMPLEX SUBUNIT CAF120-RELATED"/>
    <property type="match status" value="1"/>
</dbReference>
<evidence type="ECO:0008006" key="3">
    <source>
        <dbReference type="Google" id="ProtNLM"/>
    </source>
</evidence>
<dbReference type="EMBL" id="KI632223">
    <property type="protein sequence ID" value="EYU21746.1"/>
    <property type="molecule type" value="Genomic_DNA"/>
</dbReference>
<sequence>MFRVSGFRAFRVSGSVLLKPYSGAEIRANIGDFGLAKTERSSKKRKTLEPYWRGTPMYLSPEAMIDKVQEALSEFRYSGTWLYCALYMLTGKFPGQLPKVPNEISKEANDFLKGSFVRWSVFIHTSEMLLHHPFVEVFENDDAVEESVEVEFSCKVYSDEDSFSSWYEEELDEIGET</sequence>
<dbReference type="InterPro" id="IPR052751">
    <property type="entry name" value="Plant_MAPKKK"/>
</dbReference>
<dbReference type="STRING" id="4155.A0A022Q133"/>
<evidence type="ECO:0000313" key="1">
    <source>
        <dbReference type="EMBL" id="EYU21746.1"/>
    </source>
</evidence>
<name>A0A022Q133_ERYGU</name>
<keyword evidence="2" id="KW-1185">Reference proteome</keyword>
<protein>
    <recommendedName>
        <fullName evidence="3">Protein kinase domain-containing protein</fullName>
    </recommendedName>
</protein>
<proteinExistence type="predicted"/>
<accession>A0A022Q133</accession>
<dbReference type="PANTHER" id="PTHR48011:SF103">
    <property type="entry name" value="MITOGEN-ACTIVATED PROTEIN KINASE KINASE KINASE YODA-LIKE"/>
    <property type="match status" value="1"/>
</dbReference>
<dbReference type="eggNOG" id="KOG0198">
    <property type="taxonomic scope" value="Eukaryota"/>
</dbReference>